<evidence type="ECO:0000256" key="8">
    <source>
        <dbReference type="ARBA" id="ARBA00049551"/>
    </source>
</evidence>
<keyword evidence="11" id="KW-0150">Chloroplast</keyword>
<organism evidence="11">
    <name type="scientific">Picocystis salinarum</name>
    <dbReference type="NCBI Taxonomy" id="88271"/>
    <lineage>
        <taxon>Eukaryota</taxon>
        <taxon>Viridiplantae</taxon>
        <taxon>Chlorophyta</taxon>
        <taxon>Picocystophyceae</taxon>
        <taxon>Picocystales</taxon>
        <taxon>Picocystaceae</taxon>
        <taxon>Picocystis</taxon>
    </lineage>
</organism>
<comment type="catalytic activity">
    <reaction evidence="9 10">
        <text>a plastoquinone + NADH + (n+1) H(+)(in) = a plastoquinol + NAD(+) + n H(+)(out)</text>
        <dbReference type="Rhea" id="RHEA:42608"/>
        <dbReference type="Rhea" id="RHEA-COMP:9561"/>
        <dbReference type="Rhea" id="RHEA-COMP:9562"/>
        <dbReference type="ChEBI" id="CHEBI:15378"/>
        <dbReference type="ChEBI" id="CHEBI:17757"/>
        <dbReference type="ChEBI" id="CHEBI:57540"/>
        <dbReference type="ChEBI" id="CHEBI:57945"/>
        <dbReference type="ChEBI" id="CHEBI:62192"/>
    </reaction>
</comment>
<geneLocation type="chloroplast" evidence="11"/>
<evidence type="ECO:0000313" key="11">
    <source>
        <dbReference type="EMBL" id="AID67595.1"/>
    </source>
</evidence>
<name>A0A088CIB8_9CHLO</name>
<dbReference type="PANTHER" id="PTHR11058">
    <property type="entry name" value="NADH-UBIQUINONE OXIDOREDUCTASE CHAIN 3"/>
    <property type="match status" value="1"/>
</dbReference>
<dbReference type="HAMAP" id="MF_01394">
    <property type="entry name" value="NDH1_NuoA"/>
    <property type="match status" value="1"/>
</dbReference>
<reference evidence="11" key="1">
    <citation type="journal article" date="2014" name="BMC Genomics">
        <title>Six newly sequenced chloroplast genomes from prasinophyte green algae provide insights into the relationships among prasinophyte lineages and the diversity of streamlined genome architecture in picoplanktonic species.</title>
        <authorList>
            <person name="Lemieux C."/>
            <person name="Otis C."/>
            <person name="Turmel M."/>
        </authorList>
    </citation>
    <scope>NUCLEOTIDE SEQUENCE</scope>
</reference>
<evidence type="ECO:0000256" key="2">
    <source>
        <dbReference type="ARBA" id="ARBA00004225"/>
    </source>
</evidence>
<keyword evidence="9 10" id="KW-0520">NAD</keyword>
<comment type="subunit">
    <text evidence="9">NDH is composed of at least 16 different subunits, 5 of which are encoded in the nucleus.</text>
</comment>
<keyword evidence="9 10" id="KW-1278">Translocase</keyword>
<comment type="similarity">
    <text evidence="3 9 10">Belongs to the complex I subunit 3 family.</text>
</comment>
<evidence type="ECO:0000256" key="1">
    <source>
        <dbReference type="ARBA" id="ARBA00003257"/>
    </source>
</evidence>
<dbReference type="Pfam" id="PF00507">
    <property type="entry name" value="Oxidored_q4"/>
    <property type="match status" value="1"/>
</dbReference>
<dbReference type="GO" id="GO:0019684">
    <property type="term" value="P:photosynthesis, light reaction"/>
    <property type="evidence" value="ECO:0007669"/>
    <property type="project" value="UniProtKB-UniRule"/>
</dbReference>
<feature type="transmembrane region" description="Helical" evidence="9">
    <location>
        <begin position="6"/>
        <end position="27"/>
    </location>
</feature>
<keyword evidence="9" id="KW-0793">Thylakoid</keyword>
<dbReference type="EMBL" id="KJ746599">
    <property type="protein sequence ID" value="AID67595.1"/>
    <property type="molecule type" value="Genomic_DNA"/>
</dbReference>
<comment type="catalytic activity">
    <reaction evidence="8">
        <text>a ubiquinone + NADH + 5 H(+)(in) = a ubiquinol + NAD(+) + 4 H(+)(out)</text>
        <dbReference type="Rhea" id="RHEA:29091"/>
        <dbReference type="Rhea" id="RHEA-COMP:9565"/>
        <dbReference type="Rhea" id="RHEA-COMP:9566"/>
        <dbReference type="ChEBI" id="CHEBI:15378"/>
        <dbReference type="ChEBI" id="CHEBI:16389"/>
        <dbReference type="ChEBI" id="CHEBI:17976"/>
        <dbReference type="ChEBI" id="CHEBI:57540"/>
        <dbReference type="ChEBI" id="CHEBI:57945"/>
        <dbReference type="EC" id="7.1.1.2"/>
    </reaction>
</comment>
<dbReference type="GO" id="GO:0048038">
    <property type="term" value="F:quinone binding"/>
    <property type="evidence" value="ECO:0007669"/>
    <property type="project" value="UniProtKB-KW"/>
</dbReference>
<protein>
    <recommendedName>
        <fullName evidence="9">NAD(P)H-quinone oxidoreductase subunit 3, chloroplastic</fullName>
        <ecNumber evidence="9">7.1.1.-</ecNumber>
    </recommendedName>
    <alternativeName>
        <fullName evidence="9">NAD(P)H dehydrogenase subunit 3</fullName>
    </alternativeName>
    <alternativeName>
        <fullName evidence="9">NADH-plastoquinone oxidoreductase subunit 3</fullName>
    </alternativeName>
</protein>
<keyword evidence="6 9" id="KW-1133">Transmembrane helix</keyword>
<comment type="function">
    <text evidence="1">Core subunit of the mitochondrial membrane respiratory chain NADH dehydrogenase (Complex I) that is believed to belong to the minimal assembly required for catalysis. Complex I functions in the transfer of electrons from NADH to the respiratory chain. The immediate electron acceptor for the enzyme is believed to be ubiquinone.</text>
</comment>
<dbReference type="GeneID" id="20356009"/>
<dbReference type="InterPro" id="IPR038430">
    <property type="entry name" value="NDAH_ubi_oxred_su3_sf"/>
</dbReference>
<gene>
    <name evidence="9 11" type="primary">ndhC</name>
</gene>
<accession>A0A088CIB8</accession>
<keyword evidence="11" id="KW-0934">Plastid</keyword>
<dbReference type="GO" id="GO:0008137">
    <property type="term" value="F:NADH dehydrogenase (ubiquinone) activity"/>
    <property type="evidence" value="ECO:0007669"/>
    <property type="project" value="UniProtKB-EC"/>
</dbReference>
<dbReference type="AlphaFoldDB" id="A0A088CIB8"/>
<proteinExistence type="inferred from homology"/>
<keyword evidence="7 9" id="KW-0472">Membrane</keyword>
<keyword evidence="9 10" id="KW-0521">NADP</keyword>
<dbReference type="GO" id="GO:0009535">
    <property type="term" value="C:chloroplast thylakoid membrane"/>
    <property type="evidence" value="ECO:0007669"/>
    <property type="project" value="UniProtKB-SubCell"/>
</dbReference>
<dbReference type="PANTHER" id="PTHR11058:SF9">
    <property type="entry name" value="NADH-UBIQUINONE OXIDOREDUCTASE CHAIN 3"/>
    <property type="match status" value="1"/>
</dbReference>
<dbReference type="GO" id="GO:0030964">
    <property type="term" value="C:NADH dehydrogenase complex"/>
    <property type="evidence" value="ECO:0007669"/>
    <property type="project" value="TreeGrafter"/>
</dbReference>
<keyword evidence="9 10" id="KW-0618">Plastoquinone</keyword>
<comment type="catalytic activity">
    <reaction evidence="9 10">
        <text>a plastoquinone + NADPH + (n+1) H(+)(in) = a plastoquinol + NADP(+) + n H(+)(out)</text>
        <dbReference type="Rhea" id="RHEA:42612"/>
        <dbReference type="Rhea" id="RHEA-COMP:9561"/>
        <dbReference type="Rhea" id="RHEA-COMP:9562"/>
        <dbReference type="ChEBI" id="CHEBI:15378"/>
        <dbReference type="ChEBI" id="CHEBI:17757"/>
        <dbReference type="ChEBI" id="CHEBI:57783"/>
        <dbReference type="ChEBI" id="CHEBI:58349"/>
        <dbReference type="ChEBI" id="CHEBI:62192"/>
    </reaction>
</comment>
<dbReference type="InterPro" id="IPR023043">
    <property type="entry name" value="NAD(P)H_OxRDtase_bac/plastid"/>
</dbReference>
<evidence type="ECO:0000256" key="9">
    <source>
        <dbReference type="HAMAP-Rule" id="MF_01394"/>
    </source>
</evidence>
<evidence type="ECO:0000256" key="6">
    <source>
        <dbReference type="ARBA" id="ARBA00022989"/>
    </source>
</evidence>
<dbReference type="RefSeq" id="YP_009057777.1">
    <property type="nucleotide sequence ID" value="NC_024828.1"/>
</dbReference>
<evidence type="ECO:0000256" key="10">
    <source>
        <dbReference type="RuleBase" id="RU003641"/>
    </source>
</evidence>
<feature type="transmembrane region" description="Helical" evidence="9">
    <location>
        <begin position="89"/>
        <end position="112"/>
    </location>
</feature>
<keyword evidence="9 10" id="KW-0874">Quinone</keyword>
<evidence type="ECO:0000256" key="7">
    <source>
        <dbReference type="ARBA" id="ARBA00023136"/>
    </source>
</evidence>
<keyword evidence="5 9" id="KW-0812">Transmembrane</keyword>
<evidence type="ECO:0000256" key="4">
    <source>
        <dbReference type="ARBA" id="ARBA00022448"/>
    </source>
</evidence>
<dbReference type="EC" id="7.1.1.-" evidence="9"/>
<dbReference type="GO" id="GO:0016655">
    <property type="term" value="F:oxidoreductase activity, acting on NAD(P)H, quinone or similar compound as acceptor"/>
    <property type="evidence" value="ECO:0007669"/>
    <property type="project" value="UniProtKB-UniRule"/>
</dbReference>
<feature type="transmembrane region" description="Helical" evidence="9">
    <location>
        <begin position="62"/>
        <end position="83"/>
    </location>
</feature>
<comment type="function">
    <text evidence="9">NDH shuttles electrons from NAD(P)H:plastoquinone, via FMN and iron-sulfur (Fe-S) centers, to quinones in the photosynthetic chain and possibly in a chloroplast respiratory chain. The immediate electron acceptor for the enzyme in this species is believed to be plastoquinone. Couples the redox reaction to proton translocation, and thus conserves the redox energy in a proton gradient.</text>
</comment>
<evidence type="ECO:0000256" key="3">
    <source>
        <dbReference type="ARBA" id="ARBA00008472"/>
    </source>
</evidence>
<comment type="subcellular location">
    <subcellularLocation>
        <location evidence="2">Mitochondrion membrane</location>
        <topology evidence="2">Multi-pass membrane protein</topology>
    </subcellularLocation>
    <subcellularLocation>
        <location evidence="9">Plastid</location>
        <location evidence="9">Chloroplast thylakoid membrane</location>
        <topology evidence="9">Multi-pass membrane protein</topology>
    </subcellularLocation>
</comment>
<evidence type="ECO:0000256" key="5">
    <source>
        <dbReference type="ARBA" id="ARBA00022692"/>
    </source>
</evidence>
<dbReference type="InterPro" id="IPR000440">
    <property type="entry name" value="NADH_UbQ/plastoQ_OxRdtase_su3"/>
</dbReference>
<keyword evidence="4 9" id="KW-0813">Transport</keyword>
<dbReference type="GO" id="GO:0031966">
    <property type="term" value="C:mitochondrial membrane"/>
    <property type="evidence" value="ECO:0007669"/>
    <property type="project" value="UniProtKB-SubCell"/>
</dbReference>
<sequence>MFILEGYNGFLTLFFISLLIPILALTISKIIRPKSGGAIQRTTYESGIEPMGEAWIQFNIRYYIFALLFLLFDVETVFLYPWSVTFSEIGLQSFVEILIFIVILLIGLIYAWRKGALEWS</sequence>
<dbReference type="Gene3D" id="1.20.58.1610">
    <property type="entry name" value="NADH:ubiquinone/plastoquinone oxidoreductase, chain 3"/>
    <property type="match status" value="1"/>
</dbReference>